<dbReference type="InterPro" id="IPR016187">
    <property type="entry name" value="CTDL_fold"/>
</dbReference>
<feature type="chain" id="PRO_5008788327" description="C-type lectin domain-containing protein" evidence="1">
    <location>
        <begin position="22"/>
        <end position="430"/>
    </location>
</feature>
<dbReference type="OrthoDB" id="7357196at2759"/>
<dbReference type="HOGENOM" id="CLU_052412_0_0_1"/>
<dbReference type="Gene3D" id="3.10.100.10">
    <property type="entry name" value="Mannose-Binding Protein A, subunit A"/>
    <property type="match status" value="3"/>
</dbReference>
<dbReference type="EMBL" id="AMQN01021332">
    <property type="status" value="NOT_ANNOTATED_CDS"/>
    <property type="molecule type" value="Genomic_DNA"/>
</dbReference>
<evidence type="ECO:0000313" key="3">
    <source>
        <dbReference type="EMBL" id="ELU09168.1"/>
    </source>
</evidence>
<feature type="domain" description="C-type lectin" evidence="2">
    <location>
        <begin position="175"/>
        <end position="281"/>
    </location>
</feature>
<dbReference type="SUPFAM" id="SSF56436">
    <property type="entry name" value="C-type lectin-like"/>
    <property type="match status" value="3"/>
</dbReference>
<feature type="domain" description="C-type lectin" evidence="2">
    <location>
        <begin position="312"/>
        <end position="426"/>
    </location>
</feature>
<dbReference type="InterPro" id="IPR001304">
    <property type="entry name" value="C-type_lectin-like"/>
</dbReference>
<dbReference type="PANTHER" id="PTHR22803">
    <property type="entry name" value="MANNOSE, PHOSPHOLIPASE, LECTIN RECEPTOR RELATED"/>
    <property type="match status" value="1"/>
</dbReference>
<dbReference type="OMA" id="FDARDAC"/>
<dbReference type="Pfam" id="PF00059">
    <property type="entry name" value="Lectin_C"/>
    <property type="match status" value="2"/>
</dbReference>
<dbReference type="AlphaFoldDB" id="R7USQ3"/>
<organism evidence="3">
    <name type="scientific">Capitella teleta</name>
    <name type="common">Polychaete worm</name>
    <dbReference type="NCBI Taxonomy" id="283909"/>
    <lineage>
        <taxon>Eukaryota</taxon>
        <taxon>Metazoa</taxon>
        <taxon>Spiralia</taxon>
        <taxon>Lophotrochozoa</taxon>
        <taxon>Annelida</taxon>
        <taxon>Polychaeta</taxon>
        <taxon>Sedentaria</taxon>
        <taxon>Scolecida</taxon>
        <taxon>Capitellidae</taxon>
        <taxon>Capitella</taxon>
    </lineage>
</organism>
<protein>
    <recommendedName>
        <fullName evidence="2">C-type lectin domain-containing protein</fullName>
    </recommendedName>
</protein>
<evidence type="ECO:0000313" key="4">
    <source>
        <dbReference type="EnsemblMetazoa" id="CapteP189871"/>
    </source>
</evidence>
<keyword evidence="1" id="KW-0732">Signal</keyword>
<accession>R7USQ3</accession>
<dbReference type="InterPro" id="IPR016186">
    <property type="entry name" value="C-type_lectin-like/link_sf"/>
</dbReference>
<evidence type="ECO:0000256" key="1">
    <source>
        <dbReference type="SAM" id="SignalP"/>
    </source>
</evidence>
<dbReference type="PROSITE" id="PS50041">
    <property type="entry name" value="C_TYPE_LECTIN_2"/>
    <property type="match status" value="3"/>
</dbReference>
<reference evidence="4" key="3">
    <citation type="submission" date="2015-06" db="UniProtKB">
        <authorList>
            <consortium name="EnsemblMetazoa"/>
        </authorList>
    </citation>
    <scope>IDENTIFICATION</scope>
</reference>
<dbReference type="EMBL" id="KB298457">
    <property type="protein sequence ID" value="ELU09168.1"/>
    <property type="molecule type" value="Genomic_DNA"/>
</dbReference>
<dbReference type="STRING" id="283909.R7USQ3"/>
<dbReference type="Proteomes" id="UP000014760">
    <property type="component" value="Unassembled WGS sequence"/>
</dbReference>
<reference evidence="3 5" key="2">
    <citation type="journal article" date="2013" name="Nature">
        <title>Insights into bilaterian evolution from three spiralian genomes.</title>
        <authorList>
            <person name="Simakov O."/>
            <person name="Marletaz F."/>
            <person name="Cho S.J."/>
            <person name="Edsinger-Gonzales E."/>
            <person name="Havlak P."/>
            <person name="Hellsten U."/>
            <person name="Kuo D.H."/>
            <person name="Larsson T."/>
            <person name="Lv J."/>
            <person name="Arendt D."/>
            <person name="Savage R."/>
            <person name="Osoegawa K."/>
            <person name="de Jong P."/>
            <person name="Grimwood J."/>
            <person name="Chapman J.A."/>
            <person name="Shapiro H."/>
            <person name="Aerts A."/>
            <person name="Otillar R.P."/>
            <person name="Terry A.Y."/>
            <person name="Boore J.L."/>
            <person name="Grigoriev I.V."/>
            <person name="Lindberg D.R."/>
            <person name="Seaver E.C."/>
            <person name="Weisblat D.A."/>
            <person name="Putnam N.H."/>
            <person name="Rokhsar D.S."/>
        </authorList>
    </citation>
    <scope>NUCLEOTIDE SEQUENCE</scope>
    <source>
        <strain evidence="3 5">I ESC-2004</strain>
    </source>
</reference>
<feature type="signal peptide" evidence="1">
    <location>
        <begin position="1"/>
        <end position="21"/>
    </location>
</feature>
<dbReference type="CDD" id="cd00037">
    <property type="entry name" value="CLECT"/>
    <property type="match status" value="3"/>
</dbReference>
<gene>
    <name evidence="3" type="ORF">CAPTEDRAFT_189871</name>
</gene>
<name>R7USQ3_CAPTE</name>
<proteinExistence type="predicted"/>
<dbReference type="InterPro" id="IPR050111">
    <property type="entry name" value="C-type_lectin/snaclec_domain"/>
</dbReference>
<evidence type="ECO:0000313" key="5">
    <source>
        <dbReference type="Proteomes" id="UP000014760"/>
    </source>
</evidence>
<sequence>MVQIQLLVALLVISVTRQTQSQRLGCSNSDYTYLGSKCYKTVFEPGNTYGEAKSVCESDGGRLAVMATPAEAIAVLSSIALASSDDVILQHGLWIGLNDRKEENVYEWEDGRQVAGTIDLFGEGEGPNNPVVCEDCGRIQQNMWWTMWSCKDTSGEGYVCEMVTDCPSTGLWIRFRSKCFHLAKTSDEVNYFHAQGLCQQQHVNSNLAKIESVSELNHVVRIMSDAGLGSNDTLWFGATDFVSENSFVYPDGSAARPLEGSYVFSAANKDRDFLLLKQNEWLTEAWNYGDASGYVCSIDLDCQFSWQTTDGLRKSCYTFSAVEMPWHSAKEECSNGGMHLLALETTKEQQFIKQQFEDEGLNVWTGANSLSGSWQWEGINPPLNLSSFIWGSNAPYGFGPCGYLFNAFDGLLYDWGCNNPLSYICEFQLS</sequence>
<reference evidence="5" key="1">
    <citation type="submission" date="2012-12" db="EMBL/GenBank/DDBJ databases">
        <authorList>
            <person name="Hellsten U."/>
            <person name="Grimwood J."/>
            <person name="Chapman J.A."/>
            <person name="Shapiro H."/>
            <person name="Aerts A."/>
            <person name="Otillar R.P."/>
            <person name="Terry A.Y."/>
            <person name="Boore J.L."/>
            <person name="Simakov O."/>
            <person name="Marletaz F."/>
            <person name="Cho S.-J."/>
            <person name="Edsinger-Gonzales E."/>
            <person name="Havlak P."/>
            <person name="Kuo D.-H."/>
            <person name="Larsson T."/>
            <person name="Lv J."/>
            <person name="Arendt D."/>
            <person name="Savage R."/>
            <person name="Osoegawa K."/>
            <person name="de Jong P."/>
            <person name="Lindberg D.R."/>
            <person name="Seaver E.C."/>
            <person name="Weisblat D.A."/>
            <person name="Putnam N.H."/>
            <person name="Grigoriev I.V."/>
            <person name="Rokhsar D.S."/>
        </authorList>
    </citation>
    <scope>NUCLEOTIDE SEQUENCE</scope>
    <source>
        <strain evidence="5">I ESC-2004</strain>
    </source>
</reference>
<dbReference type="SMART" id="SM00034">
    <property type="entry name" value="CLECT"/>
    <property type="match status" value="3"/>
</dbReference>
<dbReference type="EnsemblMetazoa" id="CapteT189871">
    <property type="protein sequence ID" value="CapteP189871"/>
    <property type="gene ID" value="CapteG189871"/>
</dbReference>
<keyword evidence="5" id="KW-1185">Reference proteome</keyword>
<feature type="domain" description="C-type lectin" evidence="2">
    <location>
        <begin position="34"/>
        <end position="150"/>
    </location>
</feature>
<evidence type="ECO:0000259" key="2">
    <source>
        <dbReference type="PROSITE" id="PS50041"/>
    </source>
</evidence>